<dbReference type="HOGENOM" id="CLU_755809_0_0_7"/>
<feature type="domain" description="Metallo-beta-lactamase" evidence="2">
    <location>
        <begin position="35"/>
        <end position="111"/>
    </location>
</feature>
<accession>F2ND91</accession>
<evidence type="ECO:0000313" key="4">
    <source>
        <dbReference type="Proteomes" id="UP000000483"/>
    </source>
</evidence>
<dbReference type="Gene3D" id="3.60.15.10">
    <property type="entry name" value="Ribonuclease Z/Hydroxyacylglutathione hydrolase-like"/>
    <property type="match status" value="1"/>
</dbReference>
<evidence type="ECO:0000256" key="1">
    <source>
        <dbReference type="SAM" id="MobiDB-lite"/>
    </source>
</evidence>
<dbReference type="OrthoDB" id="292594at2"/>
<keyword evidence="4" id="KW-1185">Reference proteome</keyword>
<feature type="compositionally biased region" description="Polar residues" evidence="1">
    <location>
        <begin position="1"/>
        <end position="11"/>
    </location>
</feature>
<sequence length="392" mass="43641">MRLNEKQNISRKQLPGNNDYLAPEQDEIEVSLFGPGYGESVLLHIGYNQWVIVDSCIEPVSEFPAPISYLRRINVDPAIAVKQIIATHWHDDHVRGLAEAFKECKSAEFVCSVAQTTKEFFTLVAVYGARSMIESTGVKEFSEILEILRNRGTKNKFISPKFAVEGRCLWQRNTKPGDQSQPCAIYALSPSDASVLLAQIGLSKLIPQVGETKKRVPSLGPNHSSVVLLVTIGQDSILLGADLEETGNSNTGWMAIINSGTRPKEKASFFKIPHHGSVTADNPQVWSLMLRSKPISSLTPFATGKVFLPTKDDVVRICNNTDKAFATSIPKHPKSRSRPKMVEKQLKEMRIKLRSVYCSPGQVRARGRYIDEKINWTVQLLGGAIELKDIYH</sequence>
<proteinExistence type="predicted"/>
<reference evidence="3 4" key="1">
    <citation type="journal article" date="2011" name="Stand. Genomic Sci.">
        <title>Complete genome sequence of the acetate-degrading sulfate reducer Desulfobacca acetoxidans type strain (ASRB2).</title>
        <authorList>
            <person name="Goker M."/>
            <person name="Teshima H."/>
            <person name="Lapidus A."/>
            <person name="Nolan M."/>
            <person name="Lucas S."/>
            <person name="Hammon N."/>
            <person name="Deshpande S."/>
            <person name="Cheng J.F."/>
            <person name="Tapia R."/>
            <person name="Han C."/>
            <person name="Goodwin L."/>
            <person name="Pitluck S."/>
            <person name="Huntemann M."/>
            <person name="Liolios K."/>
            <person name="Ivanova N."/>
            <person name="Pagani I."/>
            <person name="Mavromatis K."/>
            <person name="Ovchinikova G."/>
            <person name="Pati A."/>
            <person name="Chen A."/>
            <person name="Palaniappan K."/>
            <person name="Land M."/>
            <person name="Hauser L."/>
            <person name="Brambilla E.M."/>
            <person name="Rohde M."/>
            <person name="Spring S."/>
            <person name="Detter J.C."/>
            <person name="Woyke T."/>
            <person name="Bristow J."/>
            <person name="Eisen J.A."/>
            <person name="Markowitz V."/>
            <person name="Hugenholtz P."/>
            <person name="Kyrpides N.C."/>
            <person name="Klenk H.P."/>
        </authorList>
    </citation>
    <scope>NUCLEOTIDE SEQUENCE [LARGE SCALE GENOMIC DNA]</scope>
    <source>
        <strain evidence="4">ATCC 700848 / DSM 11109 / ASRB2</strain>
    </source>
</reference>
<dbReference type="Pfam" id="PF00753">
    <property type="entry name" value="Lactamase_B"/>
    <property type="match status" value="1"/>
</dbReference>
<dbReference type="STRING" id="880072.Desac_1983"/>
<dbReference type="InterPro" id="IPR036866">
    <property type="entry name" value="RibonucZ/Hydroxyglut_hydro"/>
</dbReference>
<dbReference type="KEGG" id="dao:Desac_1983"/>
<dbReference type="Proteomes" id="UP000000483">
    <property type="component" value="Chromosome"/>
</dbReference>
<evidence type="ECO:0000313" key="3">
    <source>
        <dbReference type="EMBL" id="AEB09815.1"/>
    </source>
</evidence>
<dbReference type="AlphaFoldDB" id="F2ND91"/>
<gene>
    <name evidence="3" type="ordered locus">Desac_1983</name>
</gene>
<dbReference type="InterPro" id="IPR001279">
    <property type="entry name" value="Metallo-B-lactamas"/>
</dbReference>
<dbReference type="eggNOG" id="COG2333">
    <property type="taxonomic scope" value="Bacteria"/>
</dbReference>
<protein>
    <recommendedName>
        <fullName evidence="2">Metallo-beta-lactamase domain-containing protein</fullName>
    </recommendedName>
</protein>
<dbReference type="InterPro" id="IPR052159">
    <property type="entry name" value="Competence_DNA_uptake"/>
</dbReference>
<dbReference type="PANTHER" id="PTHR30619">
    <property type="entry name" value="DNA INTERNALIZATION/COMPETENCE PROTEIN COMEC/REC2"/>
    <property type="match status" value="1"/>
</dbReference>
<name>F2ND91_DESAR</name>
<dbReference type="SUPFAM" id="SSF56281">
    <property type="entry name" value="Metallo-hydrolase/oxidoreductase"/>
    <property type="match status" value="1"/>
</dbReference>
<dbReference type="RefSeq" id="WP_013706924.1">
    <property type="nucleotide sequence ID" value="NC_015388.1"/>
</dbReference>
<reference evidence="4" key="2">
    <citation type="submission" date="2011-03" db="EMBL/GenBank/DDBJ databases">
        <title>The complete genome of Desulfobacca acetoxidans DSM 11109.</title>
        <authorList>
            <consortium name="US DOE Joint Genome Institute (JGI-PGF)"/>
            <person name="Lucas S."/>
            <person name="Copeland A."/>
            <person name="Lapidus A."/>
            <person name="Bruce D."/>
            <person name="Goodwin L."/>
            <person name="Pitluck S."/>
            <person name="Peters L."/>
            <person name="Kyrpides N."/>
            <person name="Mavromatis K."/>
            <person name="Ivanova N."/>
            <person name="Ovchinnikova G."/>
            <person name="Teshima H."/>
            <person name="Detter J.C."/>
            <person name="Han C."/>
            <person name="Land M."/>
            <person name="Hauser L."/>
            <person name="Markowitz V."/>
            <person name="Cheng J.-F."/>
            <person name="Hugenholtz P."/>
            <person name="Woyke T."/>
            <person name="Wu D."/>
            <person name="Spring S."/>
            <person name="Schueler E."/>
            <person name="Brambilla E."/>
            <person name="Klenk H.-P."/>
            <person name="Eisen J.A."/>
        </authorList>
    </citation>
    <scope>NUCLEOTIDE SEQUENCE [LARGE SCALE GENOMIC DNA]</scope>
    <source>
        <strain evidence="4">ATCC 700848 / DSM 11109 / ASRB2</strain>
    </source>
</reference>
<dbReference type="EMBL" id="CP002629">
    <property type="protein sequence ID" value="AEB09815.1"/>
    <property type="molecule type" value="Genomic_DNA"/>
</dbReference>
<feature type="region of interest" description="Disordered" evidence="1">
    <location>
        <begin position="1"/>
        <end position="20"/>
    </location>
</feature>
<evidence type="ECO:0000259" key="2">
    <source>
        <dbReference type="Pfam" id="PF00753"/>
    </source>
</evidence>
<dbReference type="PANTHER" id="PTHR30619:SF1">
    <property type="entry name" value="RECOMBINATION PROTEIN 2"/>
    <property type="match status" value="1"/>
</dbReference>
<organism evidence="3 4">
    <name type="scientific">Desulfobacca acetoxidans (strain ATCC 700848 / DSM 11109 / ASRB2)</name>
    <dbReference type="NCBI Taxonomy" id="880072"/>
    <lineage>
        <taxon>Bacteria</taxon>
        <taxon>Pseudomonadati</taxon>
        <taxon>Thermodesulfobacteriota</taxon>
        <taxon>Desulfobaccia</taxon>
        <taxon>Desulfobaccales</taxon>
        <taxon>Desulfobaccaceae</taxon>
        <taxon>Desulfobacca</taxon>
    </lineage>
</organism>